<dbReference type="STRING" id="3476.A0A2P5DKE3"/>
<dbReference type="AlphaFoldDB" id="A0A2P5DKE3"/>
<comment type="caution">
    <text evidence="2">The sequence shown here is derived from an EMBL/GenBank/DDBJ whole genome shotgun (WGS) entry which is preliminary data.</text>
</comment>
<proteinExistence type="predicted"/>
<feature type="compositionally biased region" description="Polar residues" evidence="1">
    <location>
        <begin position="9"/>
        <end position="22"/>
    </location>
</feature>
<dbReference type="PANTHER" id="PTHR33095:SF127">
    <property type="entry name" value="OS05G0578100 PROTEIN"/>
    <property type="match status" value="1"/>
</dbReference>
<evidence type="ECO:0000256" key="1">
    <source>
        <dbReference type="SAM" id="MobiDB-lite"/>
    </source>
</evidence>
<dbReference type="PANTHER" id="PTHR33095">
    <property type="entry name" value="OS07G0619500 PROTEIN"/>
    <property type="match status" value="1"/>
</dbReference>
<organism evidence="2 3">
    <name type="scientific">Parasponia andersonii</name>
    <name type="common">Sponia andersonii</name>
    <dbReference type="NCBI Taxonomy" id="3476"/>
    <lineage>
        <taxon>Eukaryota</taxon>
        <taxon>Viridiplantae</taxon>
        <taxon>Streptophyta</taxon>
        <taxon>Embryophyta</taxon>
        <taxon>Tracheophyta</taxon>
        <taxon>Spermatophyta</taxon>
        <taxon>Magnoliopsida</taxon>
        <taxon>eudicotyledons</taxon>
        <taxon>Gunneridae</taxon>
        <taxon>Pentapetalae</taxon>
        <taxon>rosids</taxon>
        <taxon>fabids</taxon>
        <taxon>Rosales</taxon>
        <taxon>Cannabaceae</taxon>
        <taxon>Parasponia</taxon>
    </lineage>
</organism>
<reference evidence="3" key="1">
    <citation type="submission" date="2016-06" db="EMBL/GenBank/DDBJ databases">
        <title>Parallel loss of symbiosis genes in relatives of nitrogen-fixing non-legume Parasponia.</title>
        <authorList>
            <person name="Van Velzen R."/>
            <person name="Holmer R."/>
            <person name="Bu F."/>
            <person name="Rutten L."/>
            <person name="Van Zeijl A."/>
            <person name="Liu W."/>
            <person name="Santuari L."/>
            <person name="Cao Q."/>
            <person name="Sharma T."/>
            <person name="Shen D."/>
            <person name="Roswanjaya Y."/>
            <person name="Wardhani T."/>
            <person name="Kalhor M.S."/>
            <person name="Jansen J."/>
            <person name="Van den Hoogen J."/>
            <person name="Gungor B."/>
            <person name="Hartog M."/>
            <person name="Hontelez J."/>
            <person name="Verver J."/>
            <person name="Yang W.-C."/>
            <person name="Schijlen E."/>
            <person name="Repin R."/>
            <person name="Schilthuizen M."/>
            <person name="Schranz E."/>
            <person name="Heidstra R."/>
            <person name="Miyata K."/>
            <person name="Fedorova E."/>
            <person name="Kohlen W."/>
            <person name="Bisseling T."/>
            <person name="Smit S."/>
            <person name="Geurts R."/>
        </authorList>
    </citation>
    <scope>NUCLEOTIDE SEQUENCE [LARGE SCALE GENOMIC DNA]</scope>
    <source>
        <strain evidence="3">cv. WU1-14</strain>
    </source>
</reference>
<keyword evidence="3" id="KW-1185">Reference proteome</keyword>
<feature type="compositionally biased region" description="Basic and acidic residues" evidence="1">
    <location>
        <begin position="281"/>
        <end position="303"/>
    </location>
</feature>
<dbReference type="Pfam" id="PF07816">
    <property type="entry name" value="DUF1645"/>
    <property type="match status" value="1"/>
</dbReference>
<feature type="region of interest" description="Disordered" evidence="1">
    <location>
        <begin position="140"/>
        <end position="185"/>
    </location>
</feature>
<protein>
    <submittedName>
        <fullName evidence="2">Uncharacterized protein</fullName>
    </submittedName>
</protein>
<gene>
    <name evidence="2" type="ORF">PanWU01x14_056600</name>
</gene>
<dbReference type="InterPro" id="IPR012442">
    <property type="entry name" value="DUF1645_plant"/>
</dbReference>
<accession>A0A2P5DKE3</accession>
<feature type="compositionally biased region" description="Basic and acidic residues" evidence="1">
    <location>
        <begin position="142"/>
        <end position="151"/>
    </location>
</feature>
<feature type="region of interest" description="Disordered" evidence="1">
    <location>
        <begin position="199"/>
        <end position="228"/>
    </location>
</feature>
<dbReference type="EMBL" id="JXTB01000032">
    <property type="protein sequence ID" value="PON73772.1"/>
    <property type="molecule type" value="Genomic_DNA"/>
</dbReference>
<sequence length="332" mass="36673">MQAGPLVRSTVSPSFNSYSSSGTENLADIAARVVNEFRRENGSNDDVFGFDEYVHEPCWDVINKDHYDYDDDNQSRSLYLKDQDQDHDDQDEESEFEFAFVSAEPDSSPISADEIFHNGLIKPVYPLFGRALLLEAPSNDAATKKESDKTTRRTRQPLRKLMVEEERETTTTATSPCDSSESDDLEGLKQGSFCVWKPKNGAVSGGGGDDGRRGRGKKSGSTGTSKRWKLPDILSRSGSVGKDGFVFVAPIKKLGGSKRAGKVQAVAEKEKNDVVLTSNNDDERGGGDMLKGRNKDNTATTEDKKRSFFPYKQDFVGFLANVNGLSRNLHPF</sequence>
<dbReference type="Proteomes" id="UP000237105">
    <property type="component" value="Unassembled WGS sequence"/>
</dbReference>
<evidence type="ECO:0000313" key="3">
    <source>
        <dbReference type="Proteomes" id="UP000237105"/>
    </source>
</evidence>
<evidence type="ECO:0000313" key="2">
    <source>
        <dbReference type="EMBL" id="PON73772.1"/>
    </source>
</evidence>
<dbReference type="OrthoDB" id="666789at2759"/>
<feature type="region of interest" description="Disordered" evidence="1">
    <location>
        <begin position="1"/>
        <end position="22"/>
    </location>
</feature>
<feature type="region of interest" description="Disordered" evidence="1">
    <location>
        <begin position="276"/>
        <end position="303"/>
    </location>
</feature>
<name>A0A2P5DKE3_PARAD</name>